<organism evidence="1 2">
    <name type="scientific">Limosilactobacillus fermentum</name>
    <name type="common">Lactobacillus fermentum</name>
    <dbReference type="NCBI Taxonomy" id="1613"/>
    <lineage>
        <taxon>Bacteria</taxon>
        <taxon>Bacillati</taxon>
        <taxon>Bacillota</taxon>
        <taxon>Bacilli</taxon>
        <taxon>Lactobacillales</taxon>
        <taxon>Lactobacillaceae</taxon>
        <taxon>Limosilactobacillus</taxon>
    </lineage>
</organism>
<dbReference type="EMBL" id="CP017151">
    <property type="protein sequence ID" value="AOR74487.1"/>
    <property type="molecule type" value="Genomic_DNA"/>
</dbReference>
<dbReference type="InterPro" id="IPR014347">
    <property type="entry name" value="Tautomerase/MIF_sf"/>
</dbReference>
<accession>A0A1D7ZX89</accession>
<dbReference type="PANTHER" id="PTHR38460">
    <property type="entry name" value="TAUTOMERASE YOLI-RELATED"/>
    <property type="match status" value="1"/>
</dbReference>
<gene>
    <name evidence="1" type="ORF">LACFE_CDS1030</name>
</gene>
<dbReference type="PATRIC" id="fig|1613.112.peg.1082"/>
<reference evidence="1 2" key="1">
    <citation type="submission" date="2016-09" db="EMBL/GenBank/DDBJ databases">
        <title>Genome Sequence of the Lactobacillus fermentum strain NCC2970 (CNCM I-5068).</title>
        <authorList>
            <person name="Barretto C."/>
            <person name="Ngom-Bru C."/>
            <person name="Genevaz A."/>
            <person name="Fournier C."/>
            <person name="Moine D."/>
            <person name="Kassam M."/>
            <person name="Iltis A."/>
            <person name="Sagory-Zalkind P."/>
            <person name="Faucherand G."/>
            <person name="Descombes P."/>
            <person name="Duboux S."/>
        </authorList>
    </citation>
    <scope>NUCLEOTIDE SEQUENCE [LARGE SCALE GENOMIC DNA]</scope>
    <source>
        <strain evidence="1 2">NCC2970</strain>
    </source>
</reference>
<evidence type="ECO:0000313" key="1">
    <source>
        <dbReference type="EMBL" id="AOR74487.1"/>
    </source>
</evidence>
<dbReference type="Gene3D" id="3.30.429.10">
    <property type="entry name" value="Macrophage Migration Inhibitory Factor"/>
    <property type="match status" value="1"/>
</dbReference>
<protein>
    <submittedName>
        <fullName evidence="1">4-oxalocrotonate tautomerase</fullName>
        <ecNumber evidence="1">5.3.2.6</ecNumber>
    </submittedName>
</protein>
<dbReference type="Pfam" id="PF14552">
    <property type="entry name" value="Tautomerase_2"/>
    <property type="match status" value="1"/>
</dbReference>
<dbReference type="Proteomes" id="UP000094714">
    <property type="component" value="Chromosome"/>
</dbReference>
<name>A0A1D7ZX89_LIMFE</name>
<evidence type="ECO:0000313" key="2">
    <source>
        <dbReference type="Proteomes" id="UP000094714"/>
    </source>
</evidence>
<dbReference type="PANTHER" id="PTHR38460:SF1">
    <property type="entry name" value="TAUTOMERASE YOLI-RELATED"/>
    <property type="match status" value="1"/>
</dbReference>
<proteinExistence type="predicted"/>
<keyword evidence="1" id="KW-0413">Isomerase</keyword>
<dbReference type="AlphaFoldDB" id="A0A1D7ZX89"/>
<sequence>MKKKEFEIMPLMKFDMLKGRTPEQIGALLDIVYEVQLETLGTPVGDRYQVVNQHEPYEIHILDTGLGVERSDQVVVITVITRPRTTAQKEAFYRRVVDRLHDELGMRKEDVMVSMVQNTDEDWSFFGGDDQFLTGAL</sequence>
<dbReference type="InterPro" id="IPR037479">
    <property type="entry name" value="Tauto_MSAD"/>
</dbReference>
<dbReference type="EC" id="5.3.2.6" evidence="1"/>
<dbReference type="SUPFAM" id="SSF55331">
    <property type="entry name" value="Tautomerase/MIF"/>
    <property type="match status" value="1"/>
</dbReference>
<dbReference type="GO" id="GO:0016853">
    <property type="term" value="F:isomerase activity"/>
    <property type="evidence" value="ECO:0007669"/>
    <property type="project" value="UniProtKB-KW"/>
</dbReference>